<gene>
    <name evidence="2" type="ORF">M6B38_160540</name>
</gene>
<evidence type="ECO:0000313" key="3">
    <source>
        <dbReference type="Proteomes" id="UP001140949"/>
    </source>
</evidence>
<accession>A0AAX6F0A6</accession>
<reference evidence="2" key="1">
    <citation type="journal article" date="2023" name="GigaByte">
        <title>Genome assembly of the bearded iris, Iris pallida Lam.</title>
        <authorList>
            <person name="Bruccoleri R.E."/>
            <person name="Oakeley E.J."/>
            <person name="Faust A.M.E."/>
            <person name="Altorfer M."/>
            <person name="Dessus-Babus S."/>
            <person name="Burckhardt D."/>
            <person name="Oertli M."/>
            <person name="Naumann U."/>
            <person name="Petersen F."/>
            <person name="Wong J."/>
        </authorList>
    </citation>
    <scope>NUCLEOTIDE SEQUENCE</scope>
    <source>
        <strain evidence="2">GSM-AAB239-AS_SAM_17_03QT</strain>
    </source>
</reference>
<reference evidence="2" key="2">
    <citation type="submission" date="2023-04" db="EMBL/GenBank/DDBJ databases">
        <authorList>
            <person name="Bruccoleri R.E."/>
            <person name="Oakeley E.J."/>
            <person name="Faust A.-M."/>
            <person name="Dessus-Babus S."/>
            <person name="Altorfer M."/>
            <person name="Burckhardt D."/>
            <person name="Oertli M."/>
            <person name="Naumann U."/>
            <person name="Petersen F."/>
            <person name="Wong J."/>
        </authorList>
    </citation>
    <scope>NUCLEOTIDE SEQUENCE</scope>
    <source>
        <strain evidence="2">GSM-AAB239-AS_SAM_17_03QT</strain>
        <tissue evidence="2">Leaf</tissue>
    </source>
</reference>
<feature type="compositionally biased region" description="Basic residues" evidence="1">
    <location>
        <begin position="89"/>
        <end position="114"/>
    </location>
</feature>
<dbReference type="AlphaFoldDB" id="A0AAX6F0A6"/>
<feature type="compositionally biased region" description="Basic and acidic residues" evidence="1">
    <location>
        <begin position="14"/>
        <end position="24"/>
    </location>
</feature>
<sequence>MAKFNVTQKKRRAKIQEQKREAHGHPVTRKLKQRTSPVAISGKRQRKILKKLKREQKEALETGLITMGDVEMAAADGTSQVNNQKAQMKFHVKSGSRLKIKKSKGRGKSKRKSTKLPADVSAPVDAMVE</sequence>
<dbReference type="PANTHER" id="PTHR36709:SF1">
    <property type="entry name" value="OS02G0604100 PROTEIN"/>
    <property type="match status" value="1"/>
</dbReference>
<dbReference type="Proteomes" id="UP001140949">
    <property type="component" value="Unassembled WGS sequence"/>
</dbReference>
<keyword evidence="3" id="KW-1185">Reference proteome</keyword>
<comment type="caution">
    <text evidence="2">The sequence shown here is derived from an EMBL/GenBank/DDBJ whole genome shotgun (WGS) entry which is preliminary data.</text>
</comment>
<evidence type="ECO:0000313" key="2">
    <source>
        <dbReference type="EMBL" id="KAJ6809405.1"/>
    </source>
</evidence>
<dbReference type="EMBL" id="JANAVB010033017">
    <property type="protein sequence ID" value="KAJ6809405.1"/>
    <property type="molecule type" value="Genomic_DNA"/>
</dbReference>
<evidence type="ECO:0000256" key="1">
    <source>
        <dbReference type="SAM" id="MobiDB-lite"/>
    </source>
</evidence>
<dbReference type="PANTHER" id="PTHR36709">
    <property type="entry name" value="OS02G0604100 PROTEIN"/>
    <property type="match status" value="1"/>
</dbReference>
<name>A0AAX6F0A6_IRIPA</name>
<feature type="region of interest" description="Disordered" evidence="1">
    <location>
        <begin position="1"/>
        <end position="40"/>
    </location>
</feature>
<organism evidence="2 3">
    <name type="scientific">Iris pallida</name>
    <name type="common">Sweet iris</name>
    <dbReference type="NCBI Taxonomy" id="29817"/>
    <lineage>
        <taxon>Eukaryota</taxon>
        <taxon>Viridiplantae</taxon>
        <taxon>Streptophyta</taxon>
        <taxon>Embryophyta</taxon>
        <taxon>Tracheophyta</taxon>
        <taxon>Spermatophyta</taxon>
        <taxon>Magnoliopsida</taxon>
        <taxon>Liliopsida</taxon>
        <taxon>Asparagales</taxon>
        <taxon>Iridaceae</taxon>
        <taxon>Iridoideae</taxon>
        <taxon>Irideae</taxon>
        <taxon>Iris</taxon>
    </lineage>
</organism>
<proteinExistence type="predicted"/>
<feature type="region of interest" description="Disordered" evidence="1">
    <location>
        <begin position="89"/>
        <end position="129"/>
    </location>
</feature>
<protein>
    <submittedName>
        <fullName evidence="2">Uncharacterized protein</fullName>
    </submittedName>
</protein>